<evidence type="ECO:0000256" key="8">
    <source>
        <dbReference type="ARBA" id="ARBA00023242"/>
    </source>
</evidence>
<dbReference type="EMBL" id="CP001669">
    <property type="protein sequence ID" value="AFZ79249.1"/>
    <property type="molecule type" value="Genomic_DNA"/>
</dbReference>
<dbReference type="Pfam" id="PF01423">
    <property type="entry name" value="LSM"/>
    <property type="match status" value="1"/>
</dbReference>
<evidence type="ECO:0000256" key="6">
    <source>
        <dbReference type="ARBA" id="ARBA00022884"/>
    </source>
</evidence>
<dbReference type="PANTHER" id="PTHR10701:SF0">
    <property type="entry name" value="SMALL NUCLEAR RIBONUCLEOPROTEIN-ASSOCIATED PROTEIN B"/>
    <property type="match status" value="1"/>
</dbReference>
<dbReference type="GO" id="GO:0070990">
    <property type="term" value="F:snRNP binding"/>
    <property type="evidence" value="ECO:0007669"/>
    <property type="project" value="TreeGrafter"/>
</dbReference>
<dbReference type="GO" id="GO:0005682">
    <property type="term" value="C:U5 snRNP"/>
    <property type="evidence" value="ECO:0007669"/>
    <property type="project" value="TreeGrafter"/>
</dbReference>
<dbReference type="InterPro" id="IPR047575">
    <property type="entry name" value="Sm"/>
</dbReference>
<dbReference type="RefSeq" id="XP_004828915.1">
    <property type="nucleotide sequence ID" value="XM_004828858.1"/>
</dbReference>
<dbReference type="GO" id="GO:0005737">
    <property type="term" value="C:cytoplasm"/>
    <property type="evidence" value="ECO:0007669"/>
    <property type="project" value="UniProtKB-SubCell"/>
</dbReference>
<keyword evidence="4" id="KW-0963">Cytoplasm</keyword>
<dbReference type="InterPro" id="IPR050914">
    <property type="entry name" value="snRNP_SmB/NAA38-like"/>
</dbReference>
<keyword evidence="9 12" id="KW-0687">Ribonucleoprotein</keyword>
<dbReference type="GeneID" id="15803895"/>
<dbReference type="GO" id="GO:0005685">
    <property type="term" value="C:U1 snRNP"/>
    <property type="evidence" value="ECO:0007669"/>
    <property type="project" value="TreeGrafter"/>
</dbReference>
<dbReference type="SUPFAM" id="SSF50182">
    <property type="entry name" value="Sm-like ribonucleoproteins"/>
    <property type="match status" value="1"/>
</dbReference>
<comment type="similarity">
    <text evidence="3">Belongs to the snRNP SmB/SmN family.</text>
</comment>
<dbReference type="GO" id="GO:0003723">
    <property type="term" value="F:RNA binding"/>
    <property type="evidence" value="ECO:0007669"/>
    <property type="project" value="UniProtKB-KW"/>
</dbReference>
<evidence type="ECO:0000259" key="11">
    <source>
        <dbReference type="PROSITE" id="PS52002"/>
    </source>
</evidence>
<dbReference type="GO" id="GO:0071004">
    <property type="term" value="C:U2-type prespliceosome"/>
    <property type="evidence" value="ECO:0007669"/>
    <property type="project" value="TreeGrafter"/>
</dbReference>
<dbReference type="OrthoDB" id="2020720at2759"/>
<reference evidence="12 13" key="1">
    <citation type="journal article" date="2012" name="BMC Genomics">
        <title>Comparative genomic analysis and phylogenetic position of Theileria equi.</title>
        <authorList>
            <person name="Kappmeyer L.S."/>
            <person name="Thiagarajan M."/>
            <person name="Herndon D.R."/>
            <person name="Ramsay J.D."/>
            <person name="Caler E."/>
            <person name="Djikeng A."/>
            <person name="Gillespie J.J."/>
            <person name="Lau A.O."/>
            <person name="Roalson E.H."/>
            <person name="Silva J.C."/>
            <person name="Silva M.G."/>
            <person name="Suarez C.E."/>
            <person name="Ueti M.W."/>
            <person name="Nene V.M."/>
            <person name="Mealey R.H."/>
            <person name="Knowles D.P."/>
            <person name="Brayton K.A."/>
        </authorList>
    </citation>
    <scope>NUCLEOTIDE SEQUENCE [LARGE SCALE GENOMIC DNA]</scope>
    <source>
        <strain evidence="12 13">WA</strain>
    </source>
</reference>
<dbReference type="InterPro" id="IPR010920">
    <property type="entry name" value="LSM_dom_sf"/>
</dbReference>
<dbReference type="Gene3D" id="2.30.30.100">
    <property type="match status" value="1"/>
</dbReference>
<evidence type="ECO:0000256" key="1">
    <source>
        <dbReference type="ARBA" id="ARBA00004123"/>
    </source>
</evidence>
<dbReference type="Proteomes" id="UP000031512">
    <property type="component" value="Chromosome 1"/>
</dbReference>
<dbReference type="STRING" id="1537102.L0AWG1"/>
<evidence type="ECO:0000256" key="7">
    <source>
        <dbReference type="ARBA" id="ARBA00023187"/>
    </source>
</evidence>
<protein>
    <recommendedName>
        <fullName evidence="10">Sm protein B</fullName>
    </recommendedName>
</protein>
<keyword evidence="5" id="KW-0507">mRNA processing</keyword>
<dbReference type="VEuPathDB" id="PiroplasmaDB:BEWA_020960"/>
<dbReference type="KEGG" id="beq:BEWA_020960"/>
<evidence type="ECO:0000256" key="5">
    <source>
        <dbReference type="ARBA" id="ARBA00022664"/>
    </source>
</evidence>
<dbReference type="GO" id="GO:0000398">
    <property type="term" value="P:mRNA splicing, via spliceosome"/>
    <property type="evidence" value="ECO:0007669"/>
    <property type="project" value="TreeGrafter"/>
</dbReference>
<dbReference type="PROSITE" id="PS52002">
    <property type="entry name" value="SM"/>
    <property type="match status" value="1"/>
</dbReference>
<dbReference type="GO" id="GO:0071013">
    <property type="term" value="C:catalytic step 2 spliceosome"/>
    <property type="evidence" value="ECO:0007669"/>
    <property type="project" value="TreeGrafter"/>
</dbReference>
<dbReference type="InterPro" id="IPR001163">
    <property type="entry name" value="Sm_dom_euk/arc"/>
</dbReference>
<comment type="subcellular location">
    <subcellularLocation>
        <location evidence="2">Cytoplasm</location>
    </subcellularLocation>
    <subcellularLocation>
        <location evidence="1">Nucleus</location>
    </subcellularLocation>
</comment>
<organism evidence="12 13">
    <name type="scientific">Theileria equi strain WA</name>
    <dbReference type="NCBI Taxonomy" id="1537102"/>
    <lineage>
        <taxon>Eukaryota</taxon>
        <taxon>Sar</taxon>
        <taxon>Alveolata</taxon>
        <taxon>Apicomplexa</taxon>
        <taxon>Aconoidasida</taxon>
        <taxon>Piroplasmida</taxon>
        <taxon>Theileriidae</taxon>
        <taxon>Theileria</taxon>
    </lineage>
</organism>
<proteinExistence type="inferred from homology"/>
<dbReference type="CDD" id="cd01717">
    <property type="entry name" value="Sm_B"/>
    <property type="match status" value="1"/>
</dbReference>
<evidence type="ECO:0000256" key="2">
    <source>
        <dbReference type="ARBA" id="ARBA00004496"/>
    </source>
</evidence>
<dbReference type="GO" id="GO:0046540">
    <property type="term" value="C:U4/U6 x U5 tri-snRNP complex"/>
    <property type="evidence" value="ECO:0007669"/>
    <property type="project" value="TreeGrafter"/>
</dbReference>
<dbReference type="SMART" id="SM00651">
    <property type="entry name" value="Sm"/>
    <property type="match status" value="1"/>
</dbReference>
<gene>
    <name evidence="12" type="ORF">BEWA_020960</name>
</gene>
<evidence type="ECO:0000256" key="10">
    <source>
        <dbReference type="ARBA" id="ARBA00041355"/>
    </source>
</evidence>
<dbReference type="AlphaFoldDB" id="L0AWG1"/>
<evidence type="ECO:0000313" key="12">
    <source>
        <dbReference type="EMBL" id="AFZ79249.1"/>
    </source>
</evidence>
<keyword evidence="8" id="KW-0539">Nucleus</keyword>
<accession>L0AWG1</accession>
<feature type="domain" description="Sm" evidence="11">
    <location>
        <begin position="3"/>
        <end position="81"/>
    </location>
</feature>
<dbReference type="eggNOG" id="KOG3168">
    <property type="taxonomic scope" value="Eukaryota"/>
</dbReference>
<keyword evidence="7" id="KW-0508">mRNA splicing</keyword>
<evidence type="ECO:0000256" key="3">
    <source>
        <dbReference type="ARBA" id="ARBA00009123"/>
    </source>
</evidence>
<keyword evidence="13" id="KW-1185">Reference proteome</keyword>
<keyword evidence="6" id="KW-0694">RNA-binding</keyword>
<evidence type="ECO:0000256" key="9">
    <source>
        <dbReference type="ARBA" id="ARBA00023274"/>
    </source>
</evidence>
<evidence type="ECO:0000313" key="13">
    <source>
        <dbReference type="Proteomes" id="UP000031512"/>
    </source>
</evidence>
<name>L0AWG1_THEEQ</name>
<evidence type="ECO:0000256" key="4">
    <source>
        <dbReference type="ARBA" id="ARBA00022490"/>
    </source>
</evidence>
<dbReference type="GO" id="GO:0005686">
    <property type="term" value="C:U2 snRNP"/>
    <property type="evidence" value="ECO:0007669"/>
    <property type="project" value="TreeGrafter"/>
</dbReference>
<sequence>MAGKNTRMQQWLQYTVRVTVKDGRKFVGTLIAFDKHMNLVLADCEEFRMTKGKEGKEIKRTLGFILLRGENIVSFTAKAPPAASLMPFGAAGPGKAIPAGRGTPIMPGMTQQGMPHMQPNAAALQAPMRGLIGAAPLQLAPQGVAGTMPPRPT</sequence>
<dbReference type="PANTHER" id="PTHR10701">
    <property type="entry name" value="SMALL NUCLEAR RIBONUCLEOPROTEIN-ASSOCIATED PROTEIN B AND N"/>
    <property type="match status" value="1"/>
</dbReference>
<dbReference type="GO" id="GO:0005687">
    <property type="term" value="C:U4 snRNP"/>
    <property type="evidence" value="ECO:0007669"/>
    <property type="project" value="TreeGrafter"/>
</dbReference>